<name>A0A1W6Z242_9BORD</name>
<gene>
    <name evidence="4" type="ORF">CAL13_12195</name>
</gene>
<dbReference type="SUPFAM" id="SSF54285">
    <property type="entry name" value="MoaD/ThiS"/>
    <property type="match status" value="1"/>
</dbReference>
<evidence type="ECO:0000256" key="1">
    <source>
        <dbReference type="ARBA" id="ARBA00010645"/>
    </source>
</evidence>
<dbReference type="Pfam" id="PF03658">
    <property type="entry name" value="Ub-RnfH"/>
    <property type="match status" value="1"/>
</dbReference>
<keyword evidence="5" id="KW-1185">Reference proteome</keyword>
<dbReference type="PANTHER" id="PTHR37483">
    <property type="entry name" value="UPF0125 PROTEIN RATB"/>
    <property type="match status" value="1"/>
</dbReference>
<protein>
    <recommendedName>
        <fullName evidence="2">UPF0125 protein CAL13_12195</fullName>
    </recommendedName>
</protein>
<evidence type="ECO:0000256" key="3">
    <source>
        <dbReference type="SAM" id="MobiDB-lite"/>
    </source>
</evidence>
<dbReference type="InterPro" id="IPR037021">
    <property type="entry name" value="RnfH_sf"/>
</dbReference>
<organism evidence="4 5">
    <name type="scientific">Bordetella genomosp. 9</name>
    <dbReference type="NCBI Taxonomy" id="1416803"/>
    <lineage>
        <taxon>Bacteria</taxon>
        <taxon>Pseudomonadati</taxon>
        <taxon>Pseudomonadota</taxon>
        <taxon>Betaproteobacteria</taxon>
        <taxon>Burkholderiales</taxon>
        <taxon>Alcaligenaceae</taxon>
        <taxon>Bordetella</taxon>
    </lineage>
</organism>
<dbReference type="InterPro" id="IPR016155">
    <property type="entry name" value="Mopterin_synth/thiamin_S_b"/>
</dbReference>
<dbReference type="AlphaFoldDB" id="A0A1W6Z242"/>
<dbReference type="HAMAP" id="MF_00460">
    <property type="entry name" value="UPF0125_RnfH"/>
    <property type="match status" value="1"/>
</dbReference>
<feature type="compositionally biased region" description="Pro residues" evidence="3">
    <location>
        <begin position="102"/>
        <end position="113"/>
    </location>
</feature>
<evidence type="ECO:0000313" key="4">
    <source>
        <dbReference type="EMBL" id="ARP86883.1"/>
    </source>
</evidence>
<evidence type="ECO:0000256" key="2">
    <source>
        <dbReference type="HAMAP-Rule" id="MF_00460"/>
    </source>
</evidence>
<evidence type="ECO:0000313" key="5">
    <source>
        <dbReference type="Proteomes" id="UP000194139"/>
    </source>
</evidence>
<proteinExistence type="inferred from homology"/>
<dbReference type="Gene3D" id="3.10.20.280">
    <property type="entry name" value="RnfH-like"/>
    <property type="match status" value="1"/>
</dbReference>
<comment type="similarity">
    <text evidence="1 2">Belongs to the UPF0125 (RnfH) family.</text>
</comment>
<accession>A0A1W6Z242</accession>
<dbReference type="Proteomes" id="UP000194139">
    <property type="component" value="Chromosome"/>
</dbReference>
<dbReference type="InterPro" id="IPR005346">
    <property type="entry name" value="RnfH"/>
</dbReference>
<dbReference type="NCBIfam" id="NF002490">
    <property type="entry name" value="PRK01777.1"/>
    <property type="match status" value="1"/>
</dbReference>
<dbReference type="PANTHER" id="PTHR37483:SF1">
    <property type="entry name" value="UPF0125 PROTEIN RATB"/>
    <property type="match status" value="1"/>
</dbReference>
<sequence>MGNDRARMTVLVCHARPHEAWQRQVELPVGSTAAQAIAASGFAESFPGVDPWQAGVGVFGRQVSATHPLSDGDRVEIYRPLIFDPMESRRRRAAHRARQEPAAPPPRTPKARR</sequence>
<reference evidence="4 5" key="1">
    <citation type="submission" date="2017-05" db="EMBL/GenBank/DDBJ databases">
        <title>Complete and WGS of Bordetella genogroups.</title>
        <authorList>
            <person name="Spilker T."/>
            <person name="LiPuma J."/>
        </authorList>
    </citation>
    <scope>NUCLEOTIDE SEQUENCE [LARGE SCALE GENOMIC DNA]</scope>
    <source>
        <strain evidence="4 5">AU17164</strain>
    </source>
</reference>
<feature type="region of interest" description="Disordered" evidence="3">
    <location>
        <begin position="88"/>
        <end position="113"/>
    </location>
</feature>
<dbReference type="EMBL" id="CP021109">
    <property type="protein sequence ID" value="ARP86883.1"/>
    <property type="molecule type" value="Genomic_DNA"/>
</dbReference>